<feature type="compositionally biased region" description="Polar residues" evidence="1">
    <location>
        <begin position="29"/>
        <end position="56"/>
    </location>
</feature>
<reference evidence="2" key="1">
    <citation type="submission" date="2021-02" db="EMBL/GenBank/DDBJ databases">
        <authorList>
            <person name="Nowell W R."/>
        </authorList>
    </citation>
    <scope>NUCLEOTIDE SEQUENCE</scope>
</reference>
<evidence type="ECO:0000256" key="1">
    <source>
        <dbReference type="SAM" id="MobiDB-lite"/>
    </source>
</evidence>
<evidence type="ECO:0000313" key="2">
    <source>
        <dbReference type="EMBL" id="CAF4363487.1"/>
    </source>
</evidence>
<gene>
    <name evidence="2" type="ORF">JBS370_LOCUS42293</name>
</gene>
<dbReference type="Proteomes" id="UP000663836">
    <property type="component" value="Unassembled WGS sequence"/>
</dbReference>
<protein>
    <submittedName>
        <fullName evidence="2">Uncharacterized protein</fullName>
    </submittedName>
</protein>
<evidence type="ECO:0000313" key="3">
    <source>
        <dbReference type="Proteomes" id="UP000663836"/>
    </source>
</evidence>
<feature type="compositionally biased region" description="Basic and acidic residues" evidence="1">
    <location>
        <begin position="11"/>
        <end position="20"/>
    </location>
</feature>
<name>A0A820LWI8_9BILA</name>
<sequence length="56" mass="6549">HRGIRECSPLEPRRSNPLDRYQIAEDQRQIPSSKQVTSDYHSSNGQNLQPNQSYHE</sequence>
<accession>A0A820LWI8</accession>
<feature type="region of interest" description="Disordered" evidence="1">
    <location>
        <begin position="1"/>
        <end position="20"/>
    </location>
</feature>
<dbReference type="EMBL" id="CAJOBD010054917">
    <property type="protein sequence ID" value="CAF4363487.1"/>
    <property type="molecule type" value="Genomic_DNA"/>
</dbReference>
<dbReference type="AlphaFoldDB" id="A0A820LWI8"/>
<feature type="region of interest" description="Disordered" evidence="1">
    <location>
        <begin position="26"/>
        <end position="56"/>
    </location>
</feature>
<proteinExistence type="predicted"/>
<organism evidence="2 3">
    <name type="scientific">Rotaria sordida</name>
    <dbReference type="NCBI Taxonomy" id="392033"/>
    <lineage>
        <taxon>Eukaryota</taxon>
        <taxon>Metazoa</taxon>
        <taxon>Spiralia</taxon>
        <taxon>Gnathifera</taxon>
        <taxon>Rotifera</taxon>
        <taxon>Eurotatoria</taxon>
        <taxon>Bdelloidea</taxon>
        <taxon>Philodinida</taxon>
        <taxon>Philodinidae</taxon>
        <taxon>Rotaria</taxon>
    </lineage>
</organism>
<feature type="non-terminal residue" evidence="2">
    <location>
        <position position="1"/>
    </location>
</feature>
<comment type="caution">
    <text evidence="2">The sequence shown here is derived from an EMBL/GenBank/DDBJ whole genome shotgun (WGS) entry which is preliminary data.</text>
</comment>
<feature type="non-terminal residue" evidence="2">
    <location>
        <position position="56"/>
    </location>
</feature>